<dbReference type="Pfam" id="PF00561">
    <property type="entry name" value="Abhydrolase_1"/>
    <property type="match status" value="1"/>
</dbReference>
<dbReference type="GO" id="GO:0051792">
    <property type="term" value="P:medium-chain fatty acid biosynthetic process"/>
    <property type="evidence" value="ECO:0007669"/>
    <property type="project" value="TreeGrafter"/>
</dbReference>
<dbReference type="PIRSF" id="PIRSF005211">
    <property type="entry name" value="Ab_hydro_YheT"/>
    <property type="match status" value="1"/>
</dbReference>
<dbReference type="GO" id="GO:0051793">
    <property type="term" value="P:medium-chain fatty acid catabolic process"/>
    <property type="evidence" value="ECO:0007669"/>
    <property type="project" value="TreeGrafter"/>
</dbReference>
<dbReference type="Gene3D" id="3.40.50.1820">
    <property type="entry name" value="alpha/beta hydrolase"/>
    <property type="match status" value="1"/>
</dbReference>
<name>A0A9W8BFD9_9FUNG</name>
<keyword evidence="5" id="KW-1185">Reference proteome</keyword>
<comment type="similarity">
    <text evidence="1">Belongs to the AB hydrolase superfamily. AB hydrolase 4 family.</text>
</comment>
<accession>A0A9W8BFD9</accession>
<feature type="active site" description="Charge relay system" evidence="2">
    <location>
        <position position="219"/>
    </location>
</feature>
<dbReference type="GO" id="GO:0008126">
    <property type="term" value="F:acetylesterase activity"/>
    <property type="evidence" value="ECO:0007669"/>
    <property type="project" value="TreeGrafter"/>
</dbReference>
<evidence type="ECO:0000313" key="5">
    <source>
        <dbReference type="Proteomes" id="UP001150907"/>
    </source>
</evidence>
<evidence type="ECO:0000313" key="4">
    <source>
        <dbReference type="EMBL" id="KAJ2006839.1"/>
    </source>
</evidence>
<feature type="active site" description="Charge relay system" evidence="2">
    <location>
        <position position="350"/>
    </location>
</feature>
<evidence type="ECO:0000259" key="3">
    <source>
        <dbReference type="Pfam" id="PF00561"/>
    </source>
</evidence>
<reference evidence="4" key="1">
    <citation type="submission" date="2022-07" db="EMBL/GenBank/DDBJ databases">
        <title>Phylogenomic reconstructions and comparative analyses of Kickxellomycotina fungi.</title>
        <authorList>
            <person name="Reynolds N.K."/>
            <person name="Stajich J.E."/>
            <person name="Barry K."/>
            <person name="Grigoriev I.V."/>
            <person name="Crous P."/>
            <person name="Smith M.E."/>
        </authorList>
    </citation>
    <scope>NUCLEOTIDE SEQUENCE</scope>
    <source>
        <strain evidence="4">IMI 214461</strain>
    </source>
</reference>
<dbReference type="InterPro" id="IPR012020">
    <property type="entry name" value="ABHD4"/>
</dbReference>
<evidence type="ECO:0000256" key="1">
    <source>
        <dbReference type="ARBA" id="ARBA00010884"/>
    </source>
</evidence>
<organism evidence="4 5">
    <name type="scientific">Coemansia thaxteri</name>
    <dbReference type="NCBI Taxonomy" id="2663907"/>
    <lineage>
        <taxon>Eukaryota</taxon>
        <taxon>Fungi</taxon>
        <taxon>Fungi incertae sedis</taxon>
        <taxon>Zoopagomycota</taxon>
        <taxon>Kickxellomycotina</taxon>
        <taxon>Kickxellomycetes</taxon>
        <taxon>Kickxellales</taxon>
        <taxon>Kickxellaceae</taxon>
        <taxon>Coemansia</taxon>
    </lineage>
</organism>
<dbReference type="PANTHER" id="PTHR10794:SF63">
    <property type="entry name" value="ALPHA_BETA HYDROLASE 1, ISOFORM A"/>
    <property type="match status" value="1"/>
</dbReference>
<dbReference type="InterPro" id="IPR050960">
    <property type="entry name" value="AB_hydrolase_4_sf"/>
</dbReference>
<dbReference type="GO" id="GO:0047372">
    <property type="term" value="F:monoacylglycerol lipase activity"/>
    <property type="evidence" value="ECO:0007669"/>
    <property type="project" value="TreeGrafter"/>
</dbReference>
<feature type="active site" description="Charge relay system" evidence="2">
    <location>
        <position position="379"/>
    </location>
</feature>
<comment type="caution">
    <text evidence="4">The sequence shown here is derived from an EMBL/GenBank/DDBJ whole genome shotgun (WGS) entry which is preliminary data.</text>
</comment>
<feature type="domain" description="AB hydrolase-1" evidence="3">
    <location>
        <begin position="135"/>
        <end position="295"/>
    </location>
</feature>
<sequence>MSTPKLIRSTAAAVELLADNLARSFINSYPVQLIAQKTSTLSQLRRDDRGNPKNIRYILDKHCPSLTHPLLARMSPTPFLTSGEQHSYYCVSNALKRDNNSDVAYNREIRTMSDNGTISLDWYPSRPSDRSDPTPIVIALTGIGGSSYEYHIRCLAKTLATQEEGKCSRLVVMNYRGASKTPLTTGKLYNAHDTNDYRNIVANISQQFPNAPLIGAGFSLGANLLTRYLGEQGSDSPLTAAISVCNPFDMSALGDAISANTAFNENVFHPVVTSAVKRMFVKNQSIIKSSPIGFDYDAVMKAKTTSELFLLALAKAYNFKDCQDYFHFASSTNYIHNIKTPFLAINTLDDHIAPASALPVRAIQENPYTALALLEKGGHLGLFCGVDSKIWYLNPMAEFVNGAIASKKIL</sequence>
<proteinExistence type="inferred from homology"/>
<protein>
    <recommendedName>
        <fullName evidence="3">AB hydrolase-1 domain-containing protein</fullName>
    </recommendedName>
</protein>
<dbReference type="InterPro" id="IPR000073">
    <property type="entry name" value="AB_hydrolase_1"/>
</dbReference>
<evidence type="ECO:0000256" key="2">
    <source>
        <dbReference type="PIRSR" id="PIRSR005211-1"/>
    </source>
</evidence>
<dbReference type="InterPro" id="IPR029058">
    <property type="entry name" value="AB_hydrolase_fold"/>
</dbReference>
<dbReference type="OrthoDB" id="5954035at2759"/>
<dbReference type="Proteomes" id="UP001150907">
    <property type="component" value="Unassembled WGS sequence"/>
</dbReference>
<dbReference type="EMBL" id="JANBQF010000046">
    <property type="protein sequence ID" value="KAJ2006839.1"/>
    <property type="molecule type" value="Genomic_DNA"/>
</dbReference>
<dbReference type="AlphaFoldDB" id="A0A9W8BFD9"/>
<dbReference type="SUPFAM" id="SSF53474">
    <property type="entry name" value="alpha/beta-Hydrolases"/>
    <property type="match status" value="1"/>
</dbReference>
<dbReference type="PANTHER" id="PTHR10794">
    <property type="entry name" value="ABHYDROLASE DOMAIN-CONTAINING PROTEIN"/>
    <property type="match status" value="1"/>
</dbReference>
<gene>
    <name evidence="4" type="ORF">H4R26_001150</name>
</gene>